<name>A0A3N1D898_9ACTN</name>
<feature type="compositionally biased region" description="Low complexity" evidence="1">
    <location>
        <begin position="223"/>
        <end position="233"/>
    </location>
</feature>
<keyword evidence="2" id="KW-0812">Transmembrane</keyword>
<keyword evidence="2" id="KW-0472">Membrane</keyword>
<feature type="transmembrane region" description="Helical" evidence="2">
    <location>
        <begin position="87"/>
        <end position="107"/>
    </location>
</feature>
<comment type="caution">
    <text evidence="3">The sequence shown here is derived from an EMBL/GenBank/DDBJ whole genome shotgun (WGS) entry which is preliminary data.</text>
</comment>
<keyword evidence="2" id="KW-1133">Transmembrane helix</keyword>
<dbReference type="InterPro" id="IPR021235">
    <property type="entry name" value="DUF2637"/>
</dbReference>
<keyword evidence="4" id="KW-1185">Reference proteome</keyword>
<feature type="region of interest" description="Disordered" evidence="1">
    <location>
        <begin position="203"/>
        <end position="233"/>
    </location>
</feature>
<protein>
    <submittedName>
        <fullName evidence="3">Uncharacterized protein DUF2637</fullName>
    </submittedName>
</protein>
<feature type="transmembrane region" description="Helical" evidence="2">
    <location>
        <begin position="119"/>
        <end position="138"/>
    </location>
</feature>
<dbReference type="RefSeq" id="WP_123668434.1">
    <property type="nucleotide sequence ID" value="NZ_RJKE01000001.1"/>
</dbReference>
<organism evidence="3 4">
    <name type="scientific">Actinocorallia herbida</name>
    <dbReference type="NCBI Taxonomy" id="58109"/>
    <lineage>
        <taxon>Bacteria</taxon>
        <taxon>Bacillati</taxon>
        <taxon>Actinomycetota</taxon>
        <taxon>Actinomycetes</taxon>
        <taxon>Streptosporangiales</taxon>
        <taxon>Thermomonosporaceae</taxon>
        <taxon>Actinocorallia</taxon>
    </lineage>
</organism>
<reference evidence="3 4" key="1">
    <citation type="submission" date="2018-11" db="EMBL/GenBank/DDBJ databases">
        <title>Sequencing the genomes of 1000 actinobacteria strains.</title>
        <authorList>
            <person name="Klenk H.-P."/>
        </authorList>
    </citation>
    <scope>NUCLEOTIDE SEQUENCE [LARGE SCALE GENOMIC DNA]</scope>
    <source>
        <strain evidence="3 4">DSM 44254</strain>
    </source>
</reference>
<evidence type="ECO:0000256" key="2">
    <source>
        <dbReference type="SAM" id="Phobius"/>
    </source>
</evidence>
<accession>A0A3N1D898</accession>
<dbReference type="Proteomes" id="UP000272400">
    <property type="component" value="Unassembled WGS sequence"/>
</dbReference>
<evidence type="ECO:0000313" key="4">
    <source>
        <dbReference type="Proteomes" id="UP000272400"/>
    </source>
</evidence>
<evidence type="ECO:0000256" key="1">
    <source>
        <dbReference type="SAM" id="MobiDB-lite"/>
    </source>
</evidence>
<gene>
    <name evidence="3" type="ORF">EDD29_7007</name>
</gene>
<dbReference type="OrthoDB" id="3456987at2"/>
<feature type="transmembrane region" description="Helical" evidence="2">
    <location>
        <begin position="56"/>
        <end position="75"/>
    </location>
</feature>
<evidence type="ECO:0000313" key="3">
    <source>
        <dbReference type="EMBL" id="ROO89318.1"/>
    </source>
</evidence>
<dbReference type="Pfam" id="PF10935">
    <property type="entry name" value="DUF2637"/>
    <property type="match status" value="1"/>
</dbReference>
<proteinExistence type="predicted"/>
<sequence length="341" mass="36675">MSTAIKAKAITRWAAVGLMAAAVLTATGGGFAQSYSGLYQWAIEHGLTGWKAASFPLLVDLFIIVGELGLFLLALDAYAIRKTLLSWLDFMLPLFIALAGWTASLVFNVGHVLNKDFSYQATAAVPPIVSMLGLFVLLRTLHRYVVVDLQHAEDDSIKELEGAAEPRQITASAVRVAQLEAPAEQLADPLVNAATTAQAPEAETVAAAAAPGTSPKHAKAESPDSSSAESPAEQTFVDLLEPVADLKAQPDPGTMRTIVTEALNKHNGDVTKTCADLAADGYAIDETEVLKIRENHWFPYFAYRLVAKHGPDGKLVAQELTDLGVEFDRVALRDLVRNWRA</sequence>
<dbReference type="AlphaFoldDB" id="A0A3N1D898"/>
<dbReference type="EMBL" id="RJKE01000001">
    <property type="protein sequence ID" value="ROO89318.1"/>
    <property type="molecule type" value="Genomic_DNA"/>
</dbReference>